<evidence type="ECO:0000256" key="2">
    <source>
        <dbReference type="SAM" id="Coils"/>
    </source>
</evidence>
<proteinExistence type="inferred from homology"/>
<dbReference type="InterPro" id="IPR052057">
    <property type="entry name" value="IS150/IS1296_orfA-like"/>
</dbReference>
<evidence type="ECO:0000259" key="3">
    <source>
        <dbReference type="Pfam" id="PF13518"/>
    </source>
</evidence>
<evidence type="ECO:0000313" key="5">
    <source>
        <dbReference type="Proteomes" id="UP000192727"/>
    </source>
</evidence>
<dbReference type="Proteomes" id="UP000192727">
    <property type="component" value="Chromosome"/>
</dbReference>
<dbReference type="SUPFAM" id="SSF48295">
    <property type="entry name" value="TrpR-like"/>
    <property type="match status" value="3"/>
</dbReference>
<dbReference type="EMBL" id="CP020557">
    <property type="protein sequence ID" value="ARF66610.1"/>
    <property type="molecule type" value="Genomic_DNA"/>
</dbReference>
<keyword evidence="2" id="KW-0175">Coiled coil</keyword>
<dbReference type="PANTHER" id="PTHR33795">
    <property type="entry name" value="INSERTION ELEMENT IS150 PROTEIN INSJ"/>
    <property type="match status" value="1"/>
</dbReference>
<feature type="coiled-coil region" evidence="2">
    <location>
        <begin position="199"/>
        <end position="226"/>
    </location>
</feature>
<organism evidence="4 5">
    <name type="scientific">Paenibacillus larvae subsp. pulvifaciens</name>
    <dbReference type="NCBI Taxonomy" id="1477"/>
    <lineage>
        <taxon>Bacteria</taxon>
        <taxon>Bacillati</taxon>
        <taxon>Bacillota</taxon>
        <taxon>Bacilli</taxon>
        <taxon>Bacillales</taxon>
        <taxon>Paenibacillaceae</taxon>
        <taxon>Paenibacillus</taxon>
    </lineage>
</organism>
<dbReference type="GO" id="GO:0043565">
    <property type="term" value="F:sequence-specific DNA binding"/>
    <property type="evidence" value="ECO:0007669"/>
    <property type="project" value="InterPro"/>
</dbReference>
<comment type="similarity">
    <text evidence="1">Belongs to the IS150/IS1296 orfA family.</text>
</comment>
<feature type="domain" description="Insertion element IS150 protein InsJ-like helix-turn-helix" evidence="3">
    <location>
        <begin position="139"/>
        <end position="191"/>
    </location>
</feature>
<reference evidence="4 5" key="1">
    <citation type="submission" date="2017-03" db="EMBL/GenBank/DDBJ databases">
        <title>Paenibacillus larvae genome sequencing.</title>
        <authorList>
            <person name="Dingman D.W."/>
        </authorList>
    </citation>
    <scope>NUCLEOTIDE SEQUENCE [LARGE SCALE GENOMIC DNA]</scope>
    <source>
        <strain evidence="4 5">SAG 10367</strain>
    </source>
</reference>
<gene>
    <name evidence="4" type="ORF">B7C51_00555</name>
</gene>
<dbReference type="Gene3D" id="1.10.10.10">
    <property type="entry name" value="Winged helix-like DNA-binding domain superfamily/Winged helix DNA-binding domain"/>
    <property type="match status" value="2"/>
</dbReference>
<evidence type="ECO:0000256" key="1">
    <source>
        <dbReference type="ARBA" id="ARBA00038232"/>
    </source>
</evidence>
<sequence>MMGVFTMSKRSPTSLEVKLRVVKRCLQNETNPSYEAKQLGIDKNTVTDWVRKYKADGLDGLKESRGCKAYSEDLQLAAIRDVLSGSHSIQEATKKYHISSKSVLTRWISKYTNGVEIKSTRKGIGLSRMNKGRKTTFEERIEIAQYTIANDLDYQKSIEKYDVSYSQVYAWVRKYKSGGEEALKDNRGRNKPAEELDDHERLKLRIKELEARNEYLEMENALAKKLAEIRRRHTR</sequence>
<dbReference type="InterPro" id="IPR055247">
    <property type="entry name" value="InsJ-like_HTH"/>
</dbReference>
<name>A0A1V0UNF6_9BACL</name>
<protein>
    <recommendedName>
        <fullName evidence="3">Insertion element IS150 protein InsJ-like helix-turn-helix domain-containing protein</fullName>
    </recommendedName>
</protein>
<dbReference type="InterPro" id="IPR036388">
    <property type="entry name" value="WH-like_DNA-bd_sf"/>
</dbReference>
<dbReference type="InterPro" id="IPR010921">
    <property type="entry name" value="Trp_repressor/repl_initiator"/>
</dbReference>
<accession>A0A1V0UNF6</accession>
<dbReference type="PANTHER" id="PTHR33795:SF1">
    <property type="entry name" value="INSERTION ELEMENT IS150 PROTEIN INSJ"/>
    <property type="match status" value="1"/>
</dbReference>
<dbReference type="Pfam" id="PF13518">
    <property type="entry name" value="HTH_28"/>
    <property type="match status" value="2"/>
</dbReference>
<feature type="domain" description="Insertion element IS150 protein InsJ-like helix-turn-helix" evidence="3">
    <location>
        <begin position="18"/>
        <end position="66"/>
    </location>
</feature>
<evidence type="ECO:0000313" key="4">
    <source>
        <dbReference type="EMBL" id="ARF66610.1"/>
    </source>
</evidence>
<dbReference type="AlphaFoldDB" id="A0A1V0UNF6"/>